<keyword evidence="1" id="KW-0472">Membrane</keyword>
<keyword evidence="1" id="KW-0812">Transmembrane</keyword>
<proteinExistence type="predicted"/>
<evidence type="ECO:0000313" key="2">
    <source>
        <dbReference type="EMBL" id="CDW38895.1"/>
    </source>
</evidence>
<name>A0A0K2ULD8_LEPSM</name>
<feature type="non-terminal residue" evidence="2">
    <location>
        <position position="1"/>
    </location>
</feature>
<protein>
    <submittedName>
        <fullName evidence="2">Uncharacterized protein</fullName>
    </submittedName>
</protein>
<keyword evidence="1" id="KW-1133">Transmembrane helix</keyword>
<sequence>LKSCQPLRYEEEELFDFLNVNFLRIKTFSLTKLNISLLAFEILYIIFLTINHV</sequence>
<reference evidence="2" key="1">
    <citation type="submission" date="2014-05" db="EMBL/GenBank/DDBJ databases">
        <authorList>
            <person name="Chronopoulou M."/>
        </authorList>
    </citation>
    <scope>NUCLEOTIDE SEQUENCE</scope>
    <source>
        <tissue evidence="2">Whole organism</tissue>
    </source>
</reference>
<feature type="non-terminal residue" evidence="2">
    <location>
        <position position="53"/>
    </location>
</feature>
<dbReference type="EMBL" id="HACA01021534">
    <property type="protein sequence ID" value="CDW38895.1"/>
    <property type="molecule type" value="Transcribed_RNA"/>
</dbReference>
<accession>A0A0K2ULD8</accession>
<dbReference type="AlphaFoldDB" id="A0A0K2ULD8"/>
<organism evidence="2">
    <name type="scientific">Lepeophtheirus salmonis</name>
    <name type="common">Salmon louse</name>
    <name type="synonym">Caligus salmonis</name>
    <dbReference type="NCBI Taxonomy" id="72036"/>
    <lineage>
        <taxon>Eukaryota</taxon>
        <taxon>Metazoa</taxon>
        <taxon>Ecdysozoa</taxon>
        <taxon>Arthropoda</taxon>
        <taxon>Crustacea</taxon>
        <taxon>Multicrustacea</taxon>
        <taxon>Hexanauplia</taxon>
        <taxon>Copepoda</taxon>
        <taxon>Siphonostomatoida</taxon>
        <taxon>Caligidae</taxon>
        <taxon>Lepeophtheirus</taxon>
    </lineage>
</organism>
<feature type="transmembrane region" description="Helical" evidence="1">
    <location>
        <begin position="33"/>
        <end position="50"/>
    </location>
</feature>
<evidence type="ECO:0000256" key="1">
    <source>
        <dbReference type="SAM" id="Phobius"/>
    </source>
</evidence>